<protein>
    <submittedName>
        <fullName evidence="2">GH23247</fullName>
    </submittedName>
</protein>
<accession>B4K2J9</accession>
<dbReference type="AlphaFoldDB" id="B4K2J9"/>
<proteinExistence type="predicted"/>
<gene>
    <name evidence="2" type="primary">Dgri\GH23247</name>
    <name evidence="2" type="ORF">Dgri_GH23247</name>
</gene>
<dbReference type="InParanoid" id="B4K2J9"/>
<feature type="non-terminal residue" evidence="2">
    <location>
        <position position="1"/>
    </location>
</feature>
<dbReference type="EMBL" id="CH919330">
    <property type="protein sequence ID" value="EDW04470.1"/>
    <property type="molecule type" value="Genomic_DNA"/>
</dbReference>
<feature type="compositionally biased region" description="Low complexity" evidence="1">
    <location>
        <begin position="13"/>
        <end position="22"/>
    </location>
</feature>
<organism evidence="3">
    <name type="scientific">Drosophila grimshawi</name>
    <name type="common">Hawaiian fruit fly</name>
    <name type="synonym">Idiomyia grimshawi</name>
    <dbReference type="NCBI Taxonomy" id="7222"/>
    <lineage>
        <taxon>Eukaryota</taxon>
        <taxon>Metazoa</taxon>
        <taxon>Ecdysozoa</taxon>
        <taxon>Arthropoda</taxon>
        <taxon>Hexapoda</taxon>
        <taxon>Insecta</taxon>
        <taxon>Pterygota</taxon>
        <taxon>Neoptera</taxon>
        <taxon>Endopterygota</taxon>
        <taxon>Diptera</taxon>
        <taxon>Brachycera</taxon>
        <taxon>Muscomorpha</taxon>
        <taxon>Ephydroidea</taxon>
        <taxon>Drosophilidae</taxon>
        <taxon>Drosophila</taxon>
        <taxon>Hawaiian Drosophila</taxon>
    </lineage>
</organism>
<evidence type="ECO:0000256" key="1">
    <source>
        <dbReference type="SAM" id="MobiDB-lite"/>
    </source>
</evidence>
<dbReference type="HOGENOM" id="CLU_3002399_0_0_1"/>
<evidence type="ECO:0000313" key="3">
    <source>
        <dbReference type="Proteomes" id="UP000001070"/>
    </source>
</evidence>
<feature type="region of interest" description="Disordered" evidence="1">
    <location>
        <begin position="1"/>
        <end position="29"/>
    </location>
</feature>
<reference evidence="2 3" key="1">
    <citation type="journal article" date="2007" name="Nature">
        <title>Evolution of genes and genomes on the Drosophila phylogeny.</title>
        <authorList>
            <consortium name="Drosophila 12 Genomes Consortium"/>
            <person name="Clark A.G."/>
            <person name="Eisen M.B."/>
            <person name="Smith D.R."/>
            <person name="Bergman C.M."/>
            <person name="Oliver B."/>
            <person name="Markow T.A."/>
            <person name="Kaufman T.C."/>
            <person name="Kellis M."/>
            <person name="Gelbart W."/>
            <person name="Iyer V.N."/>
            <person name="Pollard D.A."/>
            <person name="Sackton T.B."/>
            <person name="Larracuente A.M."/>
            <person name="Singh N.D."/>
            <person name="Abad J.P."/>
            <person name="Abt D.N."/>
            <person name="Adryan B."/>
            <person name="Aguade M."/>
            <person name="Akashi H."/>
            <person name="Anderson W.W."/>
            <person name="Aquadro C.F."/>
            <person name="Ardell D.H."/>
            <person name="Arguello R."/>
            <person name="Artieri C.G."/>
            <person name="Barbash D.A."/>
            <person name="Barker D."/>
            <person name="Barsanti P."/>
            <person name="Batterham P."/>
            <person name="Batzoglou S."/>
            <person name="Begun D."/>
            <person name="Bhutkar A."/>
            <person name="Blanco E."/>
            <person name="Bosak S.A."/>
            <person name="Bradley R.K."/>
            <person name="Brand A.D."/>
            <person name="Brent M.R."/>
            <person name="Brooks A.N."/>
            <person name="Brown R.H."/>
            <person name="Butlin R.K."/>
            <person name="Caggese C."/>
            <person name="Calvi B.R."/>
            <person name="Bernardo de Carvalho A."/>
            <person name="Caspi A."/>
            <person name="Castrezana S."/>
            <person name="Celniker S.E."/>
            <person name="Chang J.L."/>
            <person name="Chapple C."/>
            <person name="Chatterji S."/>
            <person name="Chinwalla A."/>
            <person name="Civetta A."/>
            <person name="Clifton S.W."/>
            <person name="Comeron J.M."/>
            <person name="Costello J.C."/>
            <person name="Coyne J.A."/>
            <person name="Daub J."/>
            <person name="David R.G."/>
            <person name="Delcher A.L."/>
            <person name="Delehaunty K."/>
            <person name="Do C.B."/>
            <person name="Ebling H."/>
            <person name="Edwards K."/>
            <person name="Eickbush T."/>
            <person name="Evans J.D."/>
            <person name="Filipski A."/>
            <person name="Findeiss S."/>
            <person name="Freyhult E."/>
            <person name="Fulton L."/>
            <person name="Fulton R."/>
            <person name="Garcia A.C."/>
            <person name="Gardiner A."/>
            <person name="Garfield D.A."/>
            <person name="Garvin B.E."/>
            <person name="Gibson G."/>
            <person name="Gilbert D."/>
            <person name="Gnerre S."/>
            <person name="Godfrey J."/>
            <person name="Good R."/>
            <person name="Gotea V."/>
            <person name="Gravely B."/>
            <person name="Greenberg A.J."/>
            <person name="Griffiths-Jones S."/>
            <person name="Gross S."/>
            <person name="Guigo R."/>
            <person name="Gustafson E.A."/>
            <person name="Haerty W."/>
            <person name="Hahn M.W."/>
            <person name="Halligan D.L."/>
            <person name="Halpern A.L."/>
            <person name="Halter G.M."/>
            <person name="Han M.V."/>
            <person name="Heger A."/>
            <person name="Hillier L."/>
            <person name="Hinrichs A.S."/>
            <person name="Holmes I."/>
            <person name="Hoskins R.A."/>
            <person name="Hubisz M.J."/>
            <person name="Hultmark D."/>
            <person name="Huntley M.A."/>
            <person name="Jaffe D.B."/>
            <person name="Jagadeeshan S."/>
            <person name="Jeck W.R."/>
            <person name="Johnson J."/>
            <person name="Jones C.D."/>
            <person name="Jordan W.C."/>
            <person name="Karpen G.H."/>
            <person name="Kataoka E."/>
            <person name="Keightley P.D."/>
            <person name="Kheradpour P."/>
            <person name="Kirkness E.F."/>
            <person name="Koerich L.B."/>
            <person name="Kristiansen K."/>
            <person name="Kudrna D."/>
            <person name="Kulathinal R.J."/>
            <person name="Kumar S."/>
            <person name="Kwok R."/>
            <person name="Lander E."/>
            <person name="Langley C.H."/>
            <person name="Lapoint R."/>
            <person name="Lazzaro B.P."/>
            <person name="Lee S.J."/>
            <person name="Levesque L."/>
            <person name="Li R."/>
            <person name="Lin C.F."/>
            <person name="Lin M.F."/>
            <person name="Lindblad-Toh K."/>
            <person name="Llopart A."/>
            <person name="Long M."/>
            <person name="Low L."/>
            <person name="Lozovsky E."/>
            <person name="Lu J."/>
            <person name="Luo M."/>
            <person name="Machado C.A."/>
            <person name="Makalowski W."/>
            <person name="Marzo M."/>
            <person name="Matsuda M."/>
            <person name="Matzkin L."/>
            <person name="McAllister B."/>
            <person name="McBride C.S."/>
            <person name="McKernan B."/>
            <person name="McKernan K."/>
            <person name="Mendez-Lago M."/>
            <person name="Minx P."/>
            <person name="Mollenhauer M.U."/>
            <person name="Montooth K."/>
            <person name="Mount S.M."/>
            <person name="Mu X."/>
            <person name="Myers E."/>
            <person name="Negre B."/>
            <person name="Newfeld S."/>
            <person name="Nielsen R."/>
            <person name="Noor M.A."/>
            <person name="O'Grady P."/>
            <person name="Pachter L."/>
            <person name="Papaceit M."/>
            <person name="Parisi M.J."/>
            <person name="Parisi M."/>
            <person name="Parts L."/>
            <person name="Pedersen J.S."/>
            <person name="Pesole G."/>
            <person name="Phillippy A.M."/>
            <person name="Ponting C.P."/>
            <person name="Pop M."/>
            <person name="Porcelli D."/>
            <person name="Powell J.R."/>
            <person name="Prohaska S."/>
            <person name="Pruitt K."/>
            <person name="Puig M."/>
            <person name="Quesneville H."/>
            <person name="Ram K.R."/>
            <person name="Rand D."/>
            <person name="Rasmussen M.D."/>
            <person name="Reed L.K."/>
            <person name="Reenan R."/>
            <person name="Reily A."/>
            <person name="Remington K.A."/>
            <person name="Rieger T.T."/>
            <person name="Ritchie M.G."/>
            <person name="Robin C."/>
            <person name="Rogers Y.H."/>
            <person name="Rohde C."/>
            <person name="Rozas J."/>
            <person name="Rubenfield M.J."/>
            <person name="Ruiz A."/>
            <person name="Russo S."/>
            <person name="Salzberg S.L."/>
            <person name="Sanchez-Gracia A."/>
            <person name="Saranga D.J."/>
            <person name="Sato H."/>
            <person name="Schaeffer S.W."/>
            <person name="Schatz M.C."/>
            <person name="Schlenke T."/>
            <person name="Schwartz R."/>
            <person name="Segarra C."/>
            <person name="Singh R.S."/>
            <person name="Sirot L."/>
            <person name="Sirota M."/>
            <person name="Sisneros N.B."/>
            <person name="Smith C.D."/>
            <person name="Smith T.F."/>
            <person name="Spieth J."/>
            <person name="Stage D.E."/>
            <person name="Stark A."/>
            <person name="Stephan W."/>
            <person name="Strausberg R.L."/>
            <person name="Strempel S."/>
            <person name="Sturgill D."/>
            <person name="Sutton G."/>
            <person name="Sutton G.G."/>
            <person name="Tao W."/>
            <person name="Teichmann S."/>
            <person name="Tobari Y.N."/>
            <person name="Tomimura Y."/>
            <person name="Tsolas J.M."/>
            <person name="Valente V.L."/>
            <person name="Venter E."/>
            <person name="Venter J.C."/>
            <person name="Vicario S."/>
            <person name="Vieira F.G."/>
            <person name="Vilella A.J."/>
            <person name="Villasante A."/>
            <person name="Walenz B."/>
            <person name="Wang J."/>
            <person name="Wasserman M."/>
            <person name="Watts T."/>
            <person name="Wilson D."/>
            <person name="Wilson R.K."/>
            <person name="Wing R.A."/>
            <person name="Wolfner M.F."/>
            <person name="Wong A."/>
            <person name="Wong G.K."/>
            <person name="Wu C.I."/>
            <person name="Wu G."/>
            <person name="Yamamoto D."/>
            <person name="Yang H.P."/>
            <person name="Yang S.P."/>
            <person name="Yorke J.A."/>
            <person name="Yoshida K."/>
            <person name="Zdobnov E."/>
            <person name="Zhang P."/>
            <person name="Zhang Y."/>
            <person name="Zimin A.V."/>
            <person name="Baldwin J."/>
            <person name="Abdouelleil A."/>
            <person name="Abdulkadir J."/>
            <person name="Abebe A."/>
            <person name="Abera B."/>
            <person name="Abreu J."/>
            <person name="Acer S.C."/>
            <person name="Aftuck L."/>
            <person name="Alexander A."/>
            <person name="An P."/>
            <person name="Anderson E."/>
            <person name="Anderson S."/>
            <person name="Arachi H."/>
            <person name="Azer M."/>
            <person name="Bachantsang P."/>
            <person name="Barry A."/>
            <person name="Bayul T."/>
            <person name="Berlin A."/>
            <person name="Bessette D."/>
            <person name="Bloom T."/>
            <person name="Blye J."/>
            <person name="Boguslavskiy L."/>
            <person name="Bonnet C."/>
            <person name="Boukhgalter B."/>
            <person name="Bourzgui I."/>
            <person name="Brown A."/>
            <person name="Cahill P."/>
            <person name="Channer S."/>
            <person name="Cheshatsang Y."/>
            <person name="Chuda L."/>
            <person name="Citroen M."/>
            <person name="Collymore A."/>
            <person name="Cooke P."/>
            <person name="Costello M."/>
            <person name="D'Aco K."/>
            <person name="Daza R."/>
            <person name="De Haan G."/>
            <person name="DeGray S."/>
            <person name="DeMaso C."/>
            <person name="Dhargay N."/>
            <person name="Dooley K."/>
            <person name="Dooley E."/>
            <person name="Doricent M."/>
            <person name="Dorje P."/>
            <person name="Dorjee K."/>
            <person name="Dupes A."/>
            <person name="Elong R."/>
            <person name="Falk J."/>
            <person name="Farina A."/>
            <person name="Faro S."/>
            <person name="Ferguson D."/>
            <person name="Fisher S."/>
            <person name="Foley C.D."/>
            <person name="Franke A."/>
            <person name="Friedrich D."/>
            <person name="Gadbois L."/>
            <person name="Gearin G."/>
            <person name="Gearin C.R."/>
            <person name="Giannoukos G."/>
            <person name="Goode T."/>
            <person name="Graham J."/>
            <person name="Grandbois E."/>
            <person name="Grewal S."/>
            <person name="Gyaltsen K."/>
            <person name="Hafez N."/>
            <person name="Hagos B."/>
            <person name="Hall J."/>
            <person name="Henson C."/>
            <person name="Hollinger A."/>
            <person name="Honan T."/>
            <person name="Huard M.D."/>
            <person name="Hughes L."/>
            <person name="Hurhula B."/>
            <person name="Husby M.E."/>
            <person name="Kamat A."/>
            <person name="Kanga B."/>
            <person name="Kashin S."/>
            <person name="Khazanovich D."/>
            <person name="Kisner P."/>
            <person name="Lance K."/>
            <person name="Lara M."/>
            <person name="Lee W."/>
            <person name="Lennon N."/>
            <person name="Letendre F."/>
            <person name="LeVine R."/>
            <person name="Lipovsky A."/>
            <person name="Liu X."/>
            <person name="Liu J."/>
            <person name="Liu S."/>
            <person name="Lokyitsang T."/>
            <person name="Lokyitsang Y."/>
            <person name="Lubonja R."/>
            <person name="Lui A."/>
            <person name="MacDonald P."/>
            <person name="Magnisalis V."/>
            <person name="Maru K."/>
            <person name="Matthews C."/>
            <person name="McCusker W."/>
            <person name="McDonough S."/>
            <person name="Mehta T."/>
            <person name="Meldrim J."/>
            <person name="Meneus L."/>
            <person name="Mihai O."/>
            <person name="Mihalev A."/>
            <person name="Mihova T."/>
            <person name="Mittelman R."/>
            <person name="Mlenga V."/>
            <person name="Montmayeur A."/>
            <person name="Mulrain L."/>
            <person name="Navidi A."/>
            <person name="Naylor J."/>
            <person name="Negash T."/>
            <person name="Nguyen T."/>
            <person name="Nguyen N."/>
            <person name="Nicol R."/>
            <person name="Norbu C."/>
            <person name="Norbu N."/>
            <person name="Novod N."/>
            <person name="O'Neill B."/>
            <person name="Osman S."/>
            <person name="Markiewicz E."/>
            <person name="Oyono O.L."/>
            <person name="Patti C."/>
            <person name="Phunkhang P."/>
            <person name="Pierre F."/>
            <person name="Priest M."/>
            <person name="Raghuraman S."/>
            <person name="Rege F."/>
            <person name="Reyes R."/>
            <person name="Rise C."/>
            <person name="Rogov P."/>
            <person name="Ross K."/>
            <person name="Ryan E."/>
            <person name="Settipalli S."/>
            <person name="Shea T."/>
            <person name="Sherpa N."/>
            <person name="Shi L."/>
            <person name="Shih D."/>
            <person name="Sparrow T."/>
            <person name="Spaulding J."/>
            <person name="Stalker J."/>
            <person name="Stange-Thomann N."/>
            <person name="Stavropoulos S."/>
            <person name="Stone C."/>
            <person name="Strader C."/>
            <person name="Tesfaye S."/>
            <person name="Thomson T."/>
            <person name="Thoulutsang Y."/>
            <person name="Thoulutsang D."/>
            <person name="Topham K."/>
            <person name="Topping I."/>
            <person name="Tsamla T."/>
            <person name="Vassiliev H."/>
            <person name="Vo A."/>
            <person name="Wangchuk T."/>
            <person name="Wangdi T."/>
            <person name="Weiand M."/>
            <person name="Wilkinson J."/>
            <person name="Wilson A."/>
            <person name="Yadav S."/>
            <person name="Young G."/>
            <person name="Yu Q."/>
            <person name="Zembek L."/>
            <person name="Zhong D."/>
            <person name="Zimmer A."/>
            <person name="Zwirko Z."/>
            <person name="Jaffe D.B."/>
            <person name="Alvarez P."/>
            <person name="Brockman W."/>
            <person name="Butler J."/>
            <person name="Chin C."/>
            <person name="Gnerre S."/>
            <person name="Grabherr M."/>
            <person name="Kleber M."/>
            <person name="Mauceli E."/>
            <person name="MacCallum I."/>
        </authorList>
    </citation>
    <scope>NUCLEOTIDE SEQUENCE [LARGE SCALE GENOMIC DNA]</scope>
    <source>
        <strain evidence="3">Tucson 15287-2541.00</strain>
    </source>
</reference>
<keyword evidence="3" id="KW-1185">Reference proteome</keyword>
<evidence type="ECO:0000313" key="2">
    <source>
        <dbReference type="EMBL" id="EDW04470.1"/>
    </source>
</evidence>
<feature type="compositionally biased region" description="Basic residues" evidence="1">
    <location>
        <begin position="1"/>
        <end position="10"/>
    </location>
</feature>
<sequence>PSYCVPRHRKDQQQQQQQQQQQKEIYKQEQEFEGTSKSRALETLFFLEAWAACVSHM</sequence>
<name>B4K2J9_DROGR</name>
<dbReference type="Proteomes" id="UP000001070">
    <property type="component" value="Unassembled WGS sequence"/>
</dbReference>